<evidence type="ECO:0000313" key="2">
    <source>
        <dbReference type="Proteomes" id="UP000323819"/>
    </source>
</evidence>
<dbReference type="EMBL" id="VSIJ01000005">
    <property type="protein sequence ID" value="TXX67460.1"/>
    <property type="molecule type" value="Genomic_DNA"/>
</dbReference>
<protein>
    <submittedName>
        <fullName evidence="1">ASCH domain-containing protein</fullName>
    </submittedName>
</protein>
<name>A0ABD7SRQ4_VIBCL</name>
<evidence type="ECO:0000313" key="1">
    <source>
        <dbReference type="EMBL" id="TXX67460.1"/>
    </source>
</evidence>
<proteinExistence type="predicted"/>
<dbReference type="Proteomes" id="UP000323819">
    <property type="component" value="Unassembled WGS sequence"/>
</dbReference>
<dbReference type="AlphaFoldDB" id="A0ABD7SRQ4"/>
<comment type="caution">
    <text evidence="1">The sequence shown here is derived from an EMBL/GenBank/DDBJ whole genome shotgun (WGS) entry which is preliminary data.</text>
</comment>
<accession>A0ABD7SRQ4</accession>
<reference evidence="1 2" key="1">
    <citation type="submission" date="2019-06" db="EMBL/GenBank/DDBJ databases">
        <title>Vibrio cholerae phylogeny based on whole-genome sequencing reveals genetic diversity and population strucutre.</title>
        <authorList>
            <person name="Zhiqiu Y."/>
            <person name="Bin L."/>
            <person name="Lingyan J."/>
        </authorList>
    </citation>
    <scope>NUCLEOTIDE SEQUENCE [LARGE SCALE GENOMIC DNA]</scope>
    <source>
        <strain evidence="1 2">N2814</strain>
    </source>
</reference>
<sequence>MIYSGQKPEEYREIKPYWSRRLTSGKKFDKVQFKNGYRKDSPSFTMELKEITTGMGVTKWGAPKDKPVFILKLGSIIKGD</sequence>
<gene>
    <name evidence="1" type="ORF">FXF03_02295</name>
</gene>
<organism evidence="1 2">
    <name type="scientific">Vibrio cholerae</name>
    <dbReference type="NCBI Taxonomy" id="666"/>
    <lineage>
        <taxon>Bacteria</taxon>
        <taxon>Pseudomonadati</taxon>
        <taxon>Pseudomonadota</taxon>
        <taxon>Gammaproteobacteria</taxon>
        <taxon>Vibrionales</taxon>
        <taxon>Vibrionaceae</taxon>
        <taxon>Vibrio</taxon>
    </lineage>
</organism>